<dbReference type="EC" id="3.5.1.28" evidence="3"/>
<dbReference type="Pfam" id="PF08239">
    <property type="entry name" value="SH3_3"/>
    <property type="match status" value="1"/>
</dbReference>
<dbReference type="Proteomes" id="UP000784128">
    <property type="component" value="Unassembled WGS sequence"/>
</dbReference>
<dbReference type="SUPFAM" id="SSF55846">
    <property type="entry name" value="N-acetylmuramoyl-L-alanine amidase-like"/>
    <property type="match status" value="1"/>
</dbReference>
<evidence type="ECO:0000259" key="2">
    <source>
        <dbReference type="Pfam" id="PF08239"/>
    </source>
</evidence>
<reference evidence="3 4" key="1">
    <citation type="submission" date="2021-05" db="EMBL/GenBank/DDBJ databases">
        <title>The draft genome of Geobacter chapellei DSM 13688.</title>
        <authorList>
            <person name="Xu Z."/>
            <person name="Masuda Y."/>
            <person name="Itoh H."/>
            <person name="Senoo K."/>
        </authorList>
    </citation>
    <scope>NUCLEOTIDE SEQUENCE [LARGE SCALE GENOMIC DNA]</scope>
    <source>
        <strain evidence="3 4">DSM 13688</strain>
    </source>
</reference>
<dbReference type="EMBL" id="JAHDYS010000006">
    <property type="protein sequence ID" value="MBT1071661.1"/>
    <property type="molecule type" value="Genomic_DNA"/>
</dbReference>
<dbReference type="Pfam" id="PF01510">
    <property type="entry name" value="Amidase_2"/>
    <property type="match status" value="1"/>
</dbReference>
<name>A0ABS5U7L8_9BACT</name>
<evidence type="ECO:0000313" key="3">
    <source>
        <dbReference type="EMBL" id="MBT1071661.1"/>
    </source>
</evidence>
<feature type="domain" description="N-acetylmuramoyl-L-alanine amidase" evidence="1">
    <location>
        <begin position="26"/>
        <end position="168"/>
    </location>
</feature>
<evidence type="ECO:0000313" key="4">
    <source>
        <dbReference type="Proteomes" id="UP000784128"/>
    </source>
</evidence>
<evidence type="ECO:0000259" key="1">
    <source>
        <dbReference type="Pfam" id="PF01510"/>
    </source>
</evidence>
<dbReference type="Gene3D" id="3.40.80.10">
    <property type="entry name" value="Peptidoglycan recognition protein-like"/>
    <property type="match status" value="1"/>
</dbReference>
<dbReference type="RefSeq" id="WP_214297673.1">
    <property type="nucleotide sequence ID" value="NZ_JAHDYS010000006.1"/>
</dbReference>
<organism evidence="3 4">
    <name type="scientific">Pelotalea chapellei</name>
    <dbReference type="NCBI Taxonomy" id="44671"/>
    <lineage>
        <taxon>Bacteria</taxon>
        <taxon>Pseudomonadati</taxon>
        <taxon>Thermodesulfobacteriota</taxon>
        <taxon>Desulfuromonadia</taxon>
        <taxon>Geobacterales</taxon>
        <taxon>Geobacteraceae</taxon>
        <taxon>Pelotalea</taxon>
    </lineage>
</organism>
<sequence>MQTKYGFHLLTIDEFDRWLQTNLFNRAISLLQNHHTWLPDYGTFTGSNHFALMKSMNDAHLERGFDMIAQNITTFPDGTLAVCRPLDRVPAGIKGANSKGICIEHLGNFDNKDTVTALHHETIIRVNALLCREFSLIPTTSSIVYHHWFDLTTGERTNGSGTTKSCPGTCFFGGNTVETAAEHFIPQIVTAASGHASATNPSSTSGGEQAIVTANPTLNIRCSPSSDARSIGSLRRGSSVNVYARQDNWCRIHPKESHWVAARYLEF</sequence>
<gene>
    <name evidence="3" type="ORF">KJB30_07690</name>
</gene>
<dbReference type="InterPro" id="IPR036505">
    <property type="entry name" value="Amidase/PGRP_sf"/>
</dbReference>
<feature type="domain" description="SH3b" evidence="2">
    <location>
        <begin position="217"/>
        <end position="266"/>
    </location>
</feature>
<proteinExistence type="predicted"/>
<dbReference type="Gene3D" id="2.30.30.40">
    <property type="entry name" value="SH3 Domains"/>
    <property type="match status" value="1"/>
</dbReference>
<accession>A0ABS5U7L8</accession>
<protein>
    <submittedName>
        <fullName evidence="3">N-acetylmuramoyl-L-alanine amidase</fullName>
        <ecNumber evidence="3">3.5.1.28</ecNumber>
    </submittedName>
</protein>
<dbReference type="InterPro" id="IPR003646">
    <property type="entry name" value="SH3-like_bac-type"/>
</dbReference>
<keyword evidence="3" id="KW-0378">Hydrolase</keyword>
<dbReference type="GO" id="GO:0008745">
    <property type="term" value="F:N-acetylmuramoyl-L-alanine amidase activity"/>
    <property type="evidence" value="ECO:0007669"/>
    <property type="project" value="UniProtKB-EC"/>
</dbReference>
<keyword evidence="4" id="KW-1185">Reference proteome</keyword>
<comment type="caution">
    <text evidence="3">The sequence shown here is derived from an EMBL/GenBank/DDBJ whole genome shotgun (WGS) entry which is preliminary data.</text>
</comment>
<dbReference type="InterPro" id="IPR002502">
    <property type="entry name" value="Amidase_domain"/>
</dbReference>